<evidence type="ECO:0000256" key="2">
    <source>
        <dbReference type="ARBA" id="ARBA00023002"/>
    </source>
</evidence>
<dbReference type="InterPro" id="IPR002869">
    <property type="entry name" value="Pyrv_flavodox_OxRed_cen"/>
</dbReference>
<evidence type="ECO:0000313" key="6">
    <source>
        <dbReference type="Proteomes" id="UP000248044"/>
    </source>
</evidence>
<keyword evidence="2" id="KW-0560">Oxidoreductase</keyword>
<dbReference type="KEGG" id="abri:DFR85_13870"/>
<evidence type="ECO:0000256" key="3">
    <source>
        <dbReference type="ARBA" id="ARBA00049357"/>
    </source>
</evidence>
<dbReference type="InterPro" id="IPR051626">
    <property type="entry name" value="Oxidoreductase_gamma_subunit"/>
</dbReference>
<dbReference type="GO" id="GO:0019164">
    <property type="term" value="F:pyruvate synthase activity"/>
    <property type="evidence" value="ECO:0007669"/>
    <property type="project" value="UniProtKB-EC"/>
</dbReference>
<dbReference type="PANTHER" id="PTHR43366">
    <property type="entry name" value="PYRUVATE SYNTHASE SUBUNIT PORC"/>
    <property type="match status" value="1"/>
</dbReference>
<comment type="catalytic activity">
    <reaction evidence="3">
        <text>2 oxidized [2Fe-2S]-[ferredoxin] + pyruvate + CoA = 2 reduced [2Fe-2S]-[ferredoxin] + acetyl-CoA + CO2 + H(+)</text>
        <dbReference type="Rhea" id="RHEA:12765"/>
        <dbReference type="Rhea" id="RHEA-COMP:10000"/>
        <dbReference type="Rhea" id="RHEA-COMP:10001"/>
        <dbReference type="ChEBI" id="CHEBI:15361"/>
        <dbReference type="ChEBI" id="CHEBI:15378"/>
        <dbReference type="ChEBI" id="CHEBI:16526"/>
        <dbReference type="ChEBI" id="CHEBI:33737"/>
        <dbReference type="ChEBI" id="CHEBI:33738"/>
        <dbReference type="ChEBI" id="CHEBI:57287"/>
        <dbReference type="ChEBI" id="CHEBI:57288"/>
        <dbReference type="EC" id="1.2.7.1"/>
    </reaction>
</comment>
<dbReference type="InterPro" id="IPR019752">
    <property type="entry name" value="Pyrv/ketoisovalerate_OxRed_cat"/>
</dbReference>
<dbReference type="Proteomes" id="UP000248044">
    <property type="component" value="Chromosome"/>
</dbReference>
<organism evidence="5 6">
    <name type="scientific">Acidianus brierleyi</name>
    <dbReference type="NCBI Taxonomy" id="41673"/>
    <lineage>
        <taxon>Archaea</taxon>
        <taxon>Thermoproteota</taxon>
        <taxon>Thermoprotei</taxon>
        <taxon>Sulfolobales</taxon>
        <taxon>Sulfolobaceae</taxon>
        <taxon>Acidianus</taxon>
    </lineage>
</organism>
<sequence length="187" mass="20325">MIISLEIRFHGRGGQGVVTSAELLATAAGIDGLWASAFPIYGAERRGAEIEAYCRISKSQIRETSPISRPDIVVILDPTLLKISNPLRGLKESGKVIINSKVPPSVDFETYYIDATKIAMDNNLVKSGWPLVNIIMLGALLKVIGTVSLESLKIAIEDEFEGKIAELNEKAVEIAYNSVKEVEKIAV</sequence>
<dbReference type="RefSeq" id="WP_110271925.1">
    <property type="nucleotide sequence ID" value="NZ_CP029289.2"/>
</dbReference>
<keyword evidence="6" id="KW-1185">Reference proteome</keyword>
<feature type="domain" description="Pyruvate/ketoisovalerate oxidoreductase catalytic" evidence="4">
    <location>
        <begin position="13"/>
        <end position="176"/>
    </location>
</feature>
<dbReference type="SUPFAM" id="SSF53323">
    <property type="entry name" value="Pyruvate-ferredoxin oxidoreductase, PFOR, domain III"/>
    <property type="match status" value="1"/>
</dbReference>
<reference evidence="5 6" key="1">
    <citation type="submission" date="2018-05" db="EMBL/GenBank/DDBJ databases">
        <title>Complete Genome Sequences of Extremely Thermoacidophilic, Metal-Mobilizing Type-Strain Members of the Archaeal Family Sulfolobaceae: Acidianus brierleyi DSM-1651T, Acidianus sulfidivorans DSM-18786T, Metallosphaera hakonensis DSM-7519T, and Metallosphaera prunae DSM-10039T.</title>
        <authorList>
            <person name="Counts J.A."/>
            <person name="Kelly R.M."/>
        </authorList>
    </citation>
    <scope>NUCLEOTIDE SEQUENCE [LARGE SCALE GENOMIC DNA]</scope>
    <source>
        <strain evidence="5 6">DSM 1651</strain>
    </source>
</reference>
<dbReference type="NCBIfam" id="TIGR02175">
    <property type="entry name" value="PorC_KorC"/>
    <property type="match status" value="1"/>
</dbReference>
<evidence type="ECO:0000256" key="1">
    <source>
        <dbReference type="ARBA" id="ARBA00012822"/>
    </source>
</evidence>
<dbReference type="EMBL" id="CP029289">
    <property type="protein sequence ID" value="AWR96047.1"/>
    <property type="molecule type" value="Genomic_DNA"/>
</dbReference>
<evidence type="ECO:0000313" key="5">
    <source>
        <dbReference type="EMBL" id="AWR96047.1"/>
    </source>
</evidence>
<proteinExistence type="predicted"/>
<protein>
    <recommendedName>
        <fullName evidence="1">pyruvate synthase</fullName>
        <ecNumber evidence="1">1.2.7.1</ecNumber>
    </recommendedName>
</protein>
<dbReference type="Pfam" id="PF01558">
    <property type="entry name" value="POR"/>
    <property type="match status" value="1"/>
</dbReference>
<dbReference type="AlphaFoldDB" id="A0A2U9IJ34"/>
<dbReference type="OrthoDB" id="372091at2157"/>
<name>A0A2U9IJ34_9CREN</name>
<dbReference type="Gene3D" id="3.40.920.10">
    <property type="entry name" value="Pyruvate-ferredoxin oxidoreductase, PFOR, domain III"/>
    <property type="match status" value="1"/>
</dbReference>
<keyword evidence="5" id="KW-0670">Pyruvate</keyword>
<dbReference type="GeneID" id="36833264"/>
<dbReference type="InterPro" id="IPR011894">
    <property type="entry name" value="PorC_KorC"/>
</dbReference>
<evidence type="ECO:0000259" key="4">
    <source>
        <dbReference type="Pfam" id="PF01558"/>
    </source>
</evidence>
<dbReference type="EC" id="1.2.7.1" evidence="1"/>
<gene>
    <name evidence="5" type="ORF">DFR85_13870</name>
</gene>
<accession>A0A2U9IJ34</accession>
<dbReference type="PANTHER" id="PTHR43366:SF1">
    <property type="entry name" value="PYRUVATE SYNTHASE SUBUNIT PORC"/>
    <property type="match status" value="1"/>
</dbReference>